<dbReference type="STRING" id="596315.HMPREF0634_0813"/>
<feature type="domain" description="S1 motif" evidence="6">
    <location>
        <begin position="38"/>
        <end position="100"/>
    </location>
</feature>
<dbReference type="EMBL" id="ADGQ01000001">
    <property type="protein sequence ID" value="EFM65462.1"/>
    <property type="molecule type" value="Genomic_DNA"/>
</dbReference>
<evidence type="ECO:0000259" key="6">
    <source>
        <dbReference type="PROSITE" id="PS50126"/>
    </source>
</evidence>
<accession>E0E0W5</accession>
<comment type="caution">
    <text evidence="7">The sequence shown here is derived from an EMBL/GenBank/DDBJ whole genome shotgun (WGS) entry which is preliminary data.</text>
</comment>
<dbReference type="PANTHER" id="PTHR30001">
    <property type="entry name" value="RIBONUCLEASE"/>
    <property type="match status" value="1"/>
</dbReference>
<dbReference type="InterPro" id="IPR019307">
    <property type="entry name" value="RNA-bd_AU-1/RNase_E/G"/>
</dbReference>
<evidence type="ECO:0000256" key="4">
    <source>
        <dbReference type="ARBA" id="ARBA00022842"/>
    </source>
</evidence>
<keyword evidence="2" id="KW-0479">Metal-binding</keyword>
<dbReference type="Gene3D" id="2.40.50.140">
    <property type="entry name" value="Nucleic acid-binding proteins"/>
    <property type="match status" value="1"/>
</dbReference>
<dbReference type="InterPro" id="IPR003029">
    <property type="entry name" value="S1_domain"/>
</dbReference>
<dbReference type="AlphaFoldDB" id="E0E0W5"/>
<dbReference type="eggNOG" id="COG1530">
    <property type="taxonomic scope" value="Bacteria"/>
</dbReference>
<dbReference type="EC" id="3.1.4.-" evidence="7"/>
<dbReference type="InterPro" id="IPR018247">
    <property type="entry name" value="EF_Hand_1_Ca_BS"/>
</dbReference>
<dbReference type="OrthoDB" id="9804278at2"/>
<reference evidence="7 8" key="1">
    <citation type="submission" date="2010-08" db="EMBL/GenBank/DDBJ databases">
        <authorList>
            <person name="Harkins D.M."/>
            <person name="Madupu R."/>
            <person name="Durkin A.S."/>
            <person name="Torralba M."/>
            <person name="Methe B."/>
            <person name="Sutton G.G."/>
            <person name="Nelson K.E."/>
        </authorList>
    </citation>
    <scope>NUCLEOTIDE SEQUENCE [LARGE SCALE GENOMIC DNA]</scope>
    <source>
        <strain evidence="7 8">DSM 17678</strain>
    </source>
</reference>
<protein>
    <submittedName>
        <fullName evidence="7">Ribonuclease, Rne/Rng family</fullName>
        <ecNumber evidence="7">3.1.4.-</ecNumber>
    </submittedName>
</protein>
<dbReference type="GO" id="GO:0006364">
    <property type="term" value="P:rRNA processing"/>
    <property type="evidence" value="ECO:0007669"/>
    <property type="project" value="TreeGrafter"/>
</dbReference>
<keyword evidence="5" id="KW-0694">RNA-binding</keyword>
<dbReference type="CDD" id="cd04453">
    <property type="entry name" value="S1_RNase_E"/>
    <property type="match status" value="1"/>
</dbReference>
<dbReference type="GeneID" id="84799784"/>
<dbReference type="InterPro" id="IPR012340">
    <property type="entry name" value="NA-bd_OB-fold"/>
</dbReference>
<dbReference type="GO" id="GO:0003723">
    <property type="term" value="F:RNA binding"/>
    <property type="evidence" value="ECO:0007669"/>
    <property type="project" value="UniProtKB-KW"/>
</dbReference>
<organism evidence="7 8">
    <name type="scientific">Peptostreptococcus stomatis DSM 17678</name>
    <dbReference type="NCBI Taxonomy" id="596315"/>
    <lineage>
        <taxon>Bacteria</taxon>
        <taxon>Bacillati</taxon>
        <taxon>Bacillota</taxon>
        <taxon>Clostridia</taxon>
        <taxon>Peptostreptococcales</taxon>
        <taxon>Peptostreptococcaceae</taxon>
        <taxon>Peptostreptococcus</taxon>
    </lineage>
</organism>
<evidence type="ECO:0000256" key="3">
    <source>
        <dbReference type="ARBA" id="ARBA00022801"/>
    </source>
</evidence>
<comment type="cofactor">
    <cofactor evidence="1">
        <name>Mg(2+)</name>
        <dbReference type="ChEBI" id="CHEBI:18420"/>
    </cofactor>
</comment>
<dbReference type="PROSITE" id="PS00018">
    <property type="entry name" value="EF_HAND_1"/>
    <property type="match status" value="1"/>
</dbReference>
<proteinExistence type="predicted"/>
<evidence type="ECO:0000313" key="8">
    <source>
        <dbReference type="Proteomes" id="UP000003244"/>
    </source>
</evidence>
<dbReference type="InterPro" id="IPR004659">
    <property type="entry name" value="RNase_E/G"/>
</dbReference>
<dbReference type="SUPFAM" id="SSF50249">
    <property type="entry name" value="Nucleic acid-binding proteins"/>
    <property type="match status" value="1"/>
</dbReference>
<dbReference type="GO" id="GO:0046872">
    <property type="term" value="F:metal ion binding"/>
    <property type="evidence" value="ECO:0007669"/>
    <property type="project" value="UniProtKB-KW"/>
</dbReference>
<dbReference type="GO" id="GO:0005737">
    <property type="term" value="C:cytoplasm"/>
    <property type="evidence" value="ECO:0007669"/>
    <property type="project" value="TreeGrafter"/>
</dbReference>
<evidence type="ECO:0000256" key="2">
    <source>
        <dbReference type="ARBA" id="ARBA00022723"/>
    </source>
</evidence>
<evidence type="ECO:0000256" key="1">
    <source>
        <dbReference type="ARBA" id="ARBA00001946"/>
    </source>
</evidence>
<gene>
    <name evidence="7" type="ORF">HMPREF0634_0813</name>
</gene>
<dbReference type="Pfam" id="PF10150">
    <property type="entry name" value="RNase_E_G"/>
    <property type="match status" value="1"/>
</dbReference>
<keyword evidence="8" id="KW-1185">Reference proteome</keyword>
<dbReference type="Proteomes" id="UP000003244">
    <property type="component" value="Unassembled WGS sequence"/>
</dbReference>
<dbReference type="RefSeq" id="WP_007787840.1">
    <property type="nucleotide sequence ID" value="NZ_ADGQ01000001.1"/>
</dbReference>
<dbReference type="GO" id="GO:0004540">
    <property type="term" value="F:RNA nuclease activity"/>
    <property type="evidence" value="ECO:0007669"/>
    <property type="project" value="InterPro"/>
</dbReference>
<name>E0E0W5_9FIRM</name>
<dbReference type="PROSITE" id="PS50126">
    <property type="entry name" value="S1"/>
    <property type="match status" value="1"/>
</dbReference>
<keyword evidence="4" id="KW-0460">Magnesium</keyword>
<sequence length="466" mass="53297">MKKIIIEDFCNARKLALLEEDRLTKLIIEEKFEEGLVGNIYRGRIHKVVRGMEACFVDIGQDQPAYMKIKKGEKLGVGDILLVQVSKSGKGDKRVSLTREVSIQGRYMVYIPSNDRLSYSNKLSKDQVSDLKAKIGKLDIGASTGLIVRTEAQFADLDGLKNDFDSLKEAYARLEEVFRSSLNPGLVKKAKGEIESFIAYNLDKDLEAIIYPEDMDDESDRDKSNHIDKFDIRALVKSLDRAYLEKLVRDKNPATFSNYGVNARLNHYLSNRIRLRNGSYIVIDKTEAMTVIDVNSGRYIGSANYANTVLDVNMGLVDEIAMQILMRDLSGIIIVDFIDMKSERDREDLIAKMKMSLGADGKNTKVHGFTRLGLLEISRRRSQDSFESYYYNQESRDYYSANRLVDMVEERVIGQIYHSLIKNGEDKKTLLIEMEVDKYKRLIANKKDVLKEIEDKYGLDMEFKVV</sequence>
<evidence type="ECO:0000256" key="5">
    <source>
        <dbReference type="ARBA" id="ARBA00022884"/>
    </source>
</evidence>
<evidence type="ECO:0000313" key="7">
    <source>
        <dbReference type="EMBL" id="EFM65462.1"/>
    </source>
</evidence>
<keyword evidence="3 7" id="KW-0378">Hydrolase</keyword>
<dbReference type="PANTHER" id="PTHR30001:SF0">
    <property type="entry name" value="RIBONUCLEASE G"/>
    <property type="match status" value="1"/>
</dbReference>
<dbReference type="GO" id="GO:0016787">
    <property type="term" value="F:hydrolase activity"/>
    <property type="evidence" value="ECO:0007669"/>
    <property type="project" value="UniProtKB-KW"/>
</dbReference>